<reference evidence="3" key="1">
    <citation type="journal article" date="2022" name="Front. Genet.">
        <title>Chromosome-Scale Assembly of the Dendrobium nobile Genome Provides Insights Into the Molecular Mechanism of the Biosynthesis of the Medicinal Active Ingredient of Dendrobium.</title>
        <authorList>
            <person name="Xu Q."/>
            <person name="Niu S.-C."/>
            <person name="Li K.-L."/>
            <person name="Zheng P.-J."/>
            <person name="Zhang X.-J."/>
            <person name="Jia Y."/>
            <person name="Liu Y."/>
            <person name="Niu Y.-X."/>
            <person name="Yu L.-H."/>
            <person name="Chen D.-F."/>
            <person name="Zhang G.-Q."/>
        </authorList>
    </citation>
    <scope>NUCLEOTIDE SEQUENCE</scope>
    <source>
        <tissue evidence="3">Leaf</tissue>
    </source>
</reference>
<dbReference type="PANTHER" id="PTHR31635">
    <property type="entry name" value="REVERSE TRANSCRIPTASE DOMAIN-CONTAINING PROTEIN-RELATED"/>
    <property type="match status" value="1"/>
</dbReference>
<gene>
    <name evidence="3" type="ORF">KFK09_004936</name>
</gene>
<keyword evidence="4" id="KW-1185">Reference proteome</keyword>
<accession>A0A8T3BZV9</accession>
<dbReference type="CDD" id="cd01650">
    <property type="entry name" value="RT_nLTR_like"/>
    <property type="match status" value="1"/>
</dbReference>
<dbReference type="Proteomes" id="UP000829196">
    <property type="component" value="Unassembled WGS sequence"/>
</dbReference>
<dbReference type="Gene3D" id="3.60.10.10">
    <property type="entry name" value="Endonuclease/exonuclease/phosphatase"/>
    <property type="match status" value="1"/>
</dbReference>
<dbReference type="PROSITE" id="PS50878">
    <property type="entry name" value="RT_POL"/>
    <property type="match status" value="1"/>
</dbReference>
<dbReference type="SUPFAM" id="SSF56219">
    <property type="entry name" value="DNase I-like"/>
    <property type="match status" value="1"/>
</dbReference>
<dbReference type="EMBL" id="JAGYWB010000005">
    <property type="protein sequence ID" value="KAI0522556.1"/>
    <property type="molecule type" value="Genomic_DNA"/>
</dbReference>
<dbReference type="Pfam" id="PF00078">
    <property type="entry name" value="RVT_1"/>
    <property type="match status" value="1"/>
</dbReference>
<sequence>MELQTKEAEGAEFLCNDLLILRQKIHELNVTLRRLAVWWNQRAKIRWFEECDTNSKFLQNFASSRRNAKWIRQVKDVNNNLVVEEDHIEQAFLHFFEKKREFRNCDLTGWPDPADNLKLDAFGAVVLNADFSLEECKTAIFQQGNNKSSGLDWVTSSFFKCYWNLVGETTWNALKKFLKCGVMHKEWKDTIIILIPKILNLVMPSNYRPISLCQRTYKIVATILVNRRKKCLPRMISEEQVAFIRGRSISEHCLLAQEIFNKFNVFKNKQGLMAVKLDMEQAYDSMGWPTLNQILHWYGFPVVFTKLIMECGVNARFSISMNGRFSKWIDAHCGFRQACPLSPYLFILCSQLLNIIIEQKGKSLGIQVSPRGPRISHLLYTDDVLLLSKDSAPLAQLMNCNVKSFCNWTGERVNVNKSQVIFGKNVKISCRKKVACIFGFKVFKKLHYLGVKISLNKLGVADFQDLLCNITDRLNVWGRKSLSLGDWIKINVDAALLSLKEVVLEVFSEITEGDFFLHLEGKSSIGIIANKTSWIIATIYGSTDSGERKIPWNNLEKFKSSKSPMVMGGDFNCILSQDDKKGGKKFFLTQGAQDMLSFLRECNFHDTRFIGPKFEDIWLSYPASHSVVWYAWNKPSVGNANFILNTVVKKLGSNKAPGMSNLFPKIISEVQYAFVKGRLMSDQILLAQELFHKFRFSKSKKGFVSIKVDMEIGGNIGMRISPNAPLISHLMYADDIIIFSEAKKKSLKTISAILKNYCRWTGQQYFVLDLKAWLPPPPGWIKCNVDASLSSNNLAGIGGVFRDDKGRFYGAFGFNINHWDIAQAEIHSILSLRKYVQEWMLDTKGFMIKGDNHNYCLMKEILELHMKEVEMGYLSEVESWEIKVEAKGVGFSAYFWKKQKELESLPNLGWWKEDLKELVELICQIQVIPKEIARWFSCPRGCNAIEDIEHVTTKFVKLMEARNKFIHEKVKERSMVILAQVVSYGSVSSSICGLNLGHWGVYQSSRLLLNHWHPPPPDWIKVNVDASLLPSYKIGQDDREIGRDDREIGREDREIGRTIVRSAGTIMMTLFSSIPLNVVIPNGKSRYFKDVLADSSSSSIKLQFVQTSFKGCLALKFDNSVVMQLVAPFALTLVGKLHPHLPREKYSSKQSTRKDVPSVDHNIVILIPDAIEGNVPKVQKNVEEAIQPIIPHNELHSTNGVDPLIVNDQVDGHSSLIEVNVVNELSNKIYEEEGAIFEEGELSRDQRQAVVAWMCGWWVSPGAIWSVPLPYAWALLEGVSWCLSIAPIIGHGCLARYCGYGEFLLVLVSLGLCLGGLYLGLPVGFSPLLLLFFHLF</sequence>
<protein>
    <recommendedName>
        <fullName evidence="2">Reverse transcriptase domain-containing protein</fullName>
    </recommendedName>
</protein>
<feature type="transmembrane region" description="Helical" evidence="1">
    <location>
        <begin position="1278"/>
        <end position="1297"/>
    </location>
</feature>
<dbReference type="SMR" id="A0A8T3BZV9"/>
<dbReference type="OrthoDB" id="432197at2759"/>
<feature type="transmembrane region" description="Helical" evidence="1">
    <location>
        <begin position="1304"/>
        <end position="1333"/>
    </location>
</feature>
<evidence type="ECO:0000259" key="2">
    <source>
        <dbReference type="PROSITE" id="PS50878"/>
    </source>
</evidence>
<keyword evidence="1" id="KW-0472">Membrane</keyword>
<keyword evidence="1" id="KW-1133">Transmembrane helix</keyword>
<proteinExistence type="predicted"/>
<dbReference type="InterPro" id="IPR036691">
    <property type="entry name" value="Endo/exonu/phosph_ase_sf"/>
</dbReference>
<feature type="domain" description="Reverse transcriptase" evidence="2">
    <location>
        <begin position="176"/>
        <end position="453"/>
    </location>
</feature>
<comment type="caution">
    <text evidence="3">The sequence shown here is derived from an EMBL/GenBank/DDBJ whole genome shotgun (WGS) entry which is preliminary data.</text>
</comment>
<dbReference type="SUPFAM" id="SSF56672">
    <property type="entry name" value="DNA/RNA polymerases"/>
    <property type="match status" value="1"/>
</dbReference>
<dbReference type="PANTHER" id="PTHR31635:SF196">
    <property type="entry name" value="REVERSE TRANSCRIPTASE DOMAIN-CONTAINING PROTEIN-RELATED"/>
    <property type="match status" value="1"/>
</dbReference>
<dbReference type="InterPro" id="IPR043502">
    <property type="entry name" value="DNA/RNA_pol_sf"/>
</dbReference>
<evidence type="ECO:0000256" key="1">
    <source>
        <dbReference type="SAM" id="Phobius"/>
    </source>
</evidence>
<keyword evidence="1" id="KW-0812">Transmembrane</keyword>
<evidence type="ECO:0000313" key="4">
    <source>
        <dbReference type="Proteomes" id="UP000829196"/>
    </source>
</evidence>
<name>A0A8T3BZV9_DENNO</name>
<evidence type="ECO:0000313" key="3">
    <source>
        <dbReference type="EMBL" id="KAI0522556.1"/>
    </source>
</evidence>
<organism evidence="3 4">
    <name type="scientific">Dendrobium nobile</name>
    <name type="common">Orchid</name>
    <dbReference type="NCBI Taxonomy" id="94219"/>
    <lineage>
        <taxon>Eukaryota</taxon>
        <taxon>Viridiplantae</taxon>
        <taxon>Streptophyta</taxon>
        <taxon>Embryophyta</taxon>
        <taxon>Tracheophyta</taxon>
        <taxon>Spermatophyta</taxon>
        <taxon>Magnoliopsida</taxon>
        <taxon>Liliopsida</taxon>
        <taxon>Asparagales</taxon>
        <taxon>Orchidaceae</taxon>
        <taxon>Epidendroideae</taxon>
        <taxon>Malaxideae</taxon>
        <taxon>Dendrobiinae</taxon>
        <taxon>Dendrobium</taxon>
    </lineage>
</organism>
<dbReference type="InterPro" id="IPR000477">
    <property type="entry name" value="RT_dom"/>
</dbReference>